<dbReference type="Proteomes" id="UP000254209">
    <property type="component" value="Unassembled WGS sequence"/>
</dbReference>
<feature type="compositionally biased region" description="Low complexity" evidence="1">
    <location>
        <begin position="223"/>
        <end position="234"/>
    </location>
</feature>
<reference evidence="3 4" key="1">
    <citation type="submission" date="2018-06" db="EMBL/GenBank/DDBJ databases">
        <authorList>
            <consortium name="Pathogen Informatics"/>
            <person name="Doyle S."/>
        </authorList>
    </citation>
    <scope>NUCLEOTIDE SEQUENCE [LARGE SCALE GENOMIC DNA]</scope>
    <source>
        <strain evidence="3 4">NCTC10283</strain>
    </source>
</reference>
<feature type="compositionally biased region" description="Basic and acidic residues" evidence="1">
    <location>
        <begin position="364"/>
        <end position="382"/>
    </location>
</feature>
<dbReference type="InterPro" id="IPR009739">
    <property type="entry name" value="LprI-like_N"/>
</dbReference>
<dbReference type="EMBL" id="UFSO01000003">
    <property type="protein sequence ID" value="SSY80827.1"/>
    <property type="molecule type" value="Genomic_DNA"/>
</dbReference>
<feature type="region of interest" description="Disordered" evidence="1">
    <location>
        <begin position="302"/>
        <end position="382"/>
    </location>
</feature>
<accession>A0A376BV09</accession>
<protein>
    <submittedName>
        <fullName evidence="3">Uncharacterized protein conserved in bacteria</fullName>
    </submittedName>
</protein>
<feature type="compositionally biased region" description="Polar residues" evidence="1">
    <location>
        <begin position="341"/>
        <end position="357"/>
    </location>
</feature>
<feature type="region of interest" description="Disordered" evidence="1">
    <location>
        <begin position="209"/>
        <end position="281"/>
    </location>
</feature>
<dbReference type="PROSITE" id="PS51257">
    <property type="entry name" value="PROKAR_LIPOPROTEIN"/>
    <property type="match status" value="1"/>
</dbReference>
<proteinExistence type="predicted"/>
<sequence>MNKKHFALSFISVLVAVACSPKEEQKTEKKPAAATASGCRHPSLATQLHTDLKAAIQSETNKFIQNDTNQFVDADKITAAADQLKVTINGTQDKDGQCRSKLSIVIPQNVQKVASTNAPLVGISQYDTIIEERMGSANFQFNGSTLTLPINFTVKGDPISVTQTDDAFQTAATALTSALLPYGVKENVTIEGRSMTRDMALQAVQMNGGKIPTAPSTESTQANKPTEQENTNTENETENKPKTEVAQQPKPPVVTPKPSEITRVTPPATPPKPVESPEQKALREAKIAEAKAKLAAEKAAEKAAKAKAAREAAEAAKLRAATEAKKDTTPKQPEIQRDFTKAQQPPLTPNRTPSANTQDDDELESVRKAHRNADQEIKSSWKKISPEIQKELVEEQKSWEKQRNQRCRQAAAGAGSEAEANKLYMQCDTRMTKERVKNLEGYSIP</sequence>
<evidence type="ECO:0000256" key="1">
    <source>
        <dbReference type="SAM" id="MobiDB-lite"/>
    </source>
</evidence>
<dbReference type="Gene3D" id="1.20.1270.180">
    <property type="match status" value="1"/>
</dbReference>
<name>A0A376BV09_9NEIS</name>
<feature type="compositionally biased region" description="Basic and acidic residues" evidence="1">
    <location>
        <begin position="302"/>
        <end position="340"/>
    </location>
</feature>
<gene>
    <name evidence="3" type="ORF">NCTC10283_02388</name>
</gene>
<evidence type="ECO:0000313" key="4">
    <source>
        <dbReference type="Proteomes" id="UP000254209"/>
    </source>
</evidence>
<organism evidence="3 4">
    <name type="scientific">Alysiella crassa</name>
    <dbReference type="NCBI Taxonomy" id="153491"/>
    <lineage>
        <taxon>Bacteria</taxon>
        <taxon>Pseudomonadati</taxon>
        <taxon>Pseudomonadota</taxon>
        <taxon>Betaproteobacteria</taxon>
        <taxon>Neisseriales</taxon>
        <taxon>Neisseriaceae</taxon>
        <taxon>Alysiella</taxon>
    </lineage>
</organism>
<feature type="domain" description="Lysozyme inhibitor LprI-like N-terminal" evidence="2">
    <location>
        <begin position="363"/>
        <end position="439"/>
    </location>
</feature>
<evidence type="ECO:0000259" key="2">
    <source>
        <dbReference type="Pfam" id="PF07007"/>
    </source>
</evidence>
<dbReference type="RefSeq" id="WP_034292411.1">
    <property type="nucleotide sequence ID" value="NZ_CP091519.2"/>
</dbReference>
<keyword evidence="4" id="KW-1185">Reference proteome</keyword>
<evidence type="ECO:0000313" key="3">
    <source>
        <dbReference type="EMBL" id="SSY80827.1"/>
    </source>
</evidence>
<dbReference type="OrthoDB" id="8607286at2"/>
<dbReference type="Pfam" id="PF07007">
    <property type="entry name" value="LprI"/>
    <property type="match status" value="1"/>
</dbReference>
<dbReference type="AlphaFoldDB" id="A0A376BV09"/>